<protein>
    <submittedName>
        <fullName evidence="2">Uncharacterized protein</fullName>
    </submittedName>
</protein>
<proteinExistence type="predicted"/>
<feature type="compositionally biased region" description="Basic and acidic residues" evidence="1">
    <location>
        <begin position="1"/>
        <end position="16"/>
    </location>
</feature>
<gene>
    <name evidence="2" type="ORF">PCON_05251</name>
</gene>
<evidence type="ECO:0000313" key="3">
    <source>
        <dbReference type="Proteomes" id="UP000018144"/>
    </source>
</evidence>
<keyword evidence="3" id="KW-1185">Reference proteome</keyword>
<evidence type="ECO:0000313" key="2">
    <source>
        <dbReference type="EMBL" id="CCX05664.1"/>
    </source>
</evidence>
<dbReference type="AlphaFoldDB" id="U4L0T7"/>
<organism evidence="2 3">
    <name type="scientific">Pyronema omphalodes (strain CBS 100304)</name>
    <name type="common">Pyronema confluens</name>
    <dbReference type="NCBI Taxonomy" id="1076935"/>
    <lineage>
        <taxon>Eukaryota</taxon>
        <taxon>Fungi</taxon>
        <taxon>Dikarya</taxon>
        <taxon>Ascomycota</taxon>
        <taxon>Pezizomycotina</taxon>
        <taxon>Pezizomycetes</taxon>
        <taxon>Pezizales</taxon>
        <taxon>Pyronemataceae</taxon>
        <taxon>Pyronema</taxon>
    </lineage>
</organism>
<dbReference type="Proteomes" id="UP000018144">
    <property type="component" value="Unassembled WGS sequence"/>
</dbReference>
<evidence type="ECO:0000256" key="1">
    <source>
        <dbReference type="SAM" id="MobiDB-lite"/>
    </source>
</evidence>
<accession>U4L0T7</accession>
<reference evidence="2 3" key="1">
    <citation type="journal article" date="2013" name="PLoS Genet.">
        <title>The genome and development-dependent transcriptomes of Pyronema confluens: a window into fungal evolution.</title>
        <authorList>
            <person name="Traeger S."/>
            <person name="Altegoer F."/>
            <person name="Freitag M."/>
            <person name="Gabaldon T."/>
            <person name="Kempken F."/>
            <person name="Kumar A."/>
            <person name="Marcet-Houben M."/>
            <person name="Poggeler S."/>
            <person name="Stajich J.E."/>
            <person name="Nowrousian M."/>
        </authorList>
    </citation>
    <scope>NUCLEOTIDE SEQUENCE [LARGE SCALE GENOMIC DNA]</scope>
    <source>
        <strain evidence="3">CBS 100304</strain>
        <tissue evidence="2">Vegetative mycelium</tissue>
    </source>
</reference>
<sequence>MHRSEVGKLERIHEHTGTYTTKPAPGSGYRSCTPKFLTGSGRLDA</sequence>
<feature type="region of interest" description="Disordered" evidence="1">
    <location>
        <begin position="1"/>
        <end position="45"/>
    </location>
</feature>
<name>U4L0T7_PYROM</name>
<dbReference type="EMBL" id="HF935265">
    <property type="protein sequence ID" value="CCX05664.1"/>
    <property type="molecule type" value="Genomic_DNA"/>
</dbReference>